<dbReference type="Proteomes" id="UP001172645">
    <property type="component" value="Unassembled WGS sequence"/>
</dbReference>
<organism evidence="2 3">
    <name type="scientific">Rhizobium mayense</name>
    <dbReference type="NCBI Taxonomy" id="1312184"/>
    <lineage>
        <taxon>Bacteria</taxon>
        <taxon>Pseudomonadati</taxon>
        <taxon>Pseudomonadota</taxon>
        <taxon>Alphaproteobacteria</taxon>
        <taxon>Hyphomicrobiales</taxon>
        <taxon>Rhizobiaceae</taxon>
        <taxon>Rhizobium/Agrobacterium group</taxon>
        <taxon>Rhizobium</taxon>
    </lineage>
</organism>
<protein>
    <submittedName>
        <fullName evidence="2">Uncharacterized protein</fullName>
    </submittedName>
</protein>
<comment type="caution">
    <text evidence="2">The sequence shown here is derived from an EMBL/GenBank/DDBJ whole genome shotgun (WGS) entry which is preliminary data.</text>
</comment>
<feature type="transmembrane region" description="Helical" evidence="1">
    <location>
        <begin position="17"/>
        <end position="46"/>
    </location>
</feature>
<keyword evidence="3" id="KW-1185">Reference proteome</keyword>
<evidence type="ECO:0000256" key="1">
    <source>
        <dbReference type="SAM" id="Phobius"/>
    </source>
</evidence>
<keyword evidence="1" id="KW-0812">Transmembrane</keyword>
<reference evidence="2" key="1">
    <citation type="submission" date="2023-06" db="EMBL/GenBank/DDBJ databases">
        <title>Phylogenetic Diversity of Rhizobium strains.</title>
        <authorList>
            <person name="Moura F.T."/>
            <person name="Helene L.C.F."/>
            <person name="Hungria M."/>
        </authorList>
    </citation>
    <scope>NUCLEOTIDE SEQUENCE</scope>
    <source>
        <strain evidence="2">CCGE526</strain>
    </source>
</reference>
<keyword evidence="1" id="KW-1133">Transmembrane helix</keyword>
<gene>
    <name evidence="2" type="ORF">PY649_05935</name>
</gene>
<dbReference type="RefSeq" id="WP_285867285.1">
    <property type="nucleotide sequence ID" value="NZ_JARFYM010000003.1"/>
</dbReference>
<keyword evidence="1" id="KW-0472">Membrane</keyword>
<name>A0ABT7JU40_9HYPH</name>
<dbReference type="EMBL" id="JARFYM010000003">
    <property type="protein sequence ID" value="MDL2398434.1"/>
    <property type="molecule type" value="Genomic_DNA"/>
</dbReference>
<evidence type="ECO:0000313" key="3">
    <source>
        <dbReference type="Proteomes" id="UP001172645"/>
    </source>
</evidence>
<proteinExistence type="predicted"/>
<accession>A0ABT7JU40</accession>
<evidence type="ECO:0000313" key="2">
    <source>
        <dbReference type="EMBL" id="MDL2398434.1"/>
    </source>
</evidence>
<sequence>MTVQHIIDVISSHGDTLILITVAVILAHWINAVIDTVVGAVVYTIYKVMSGT</sequence>